<feature type="domain" description="NAD-glutamate dehydrogenase ACT3" evidence="6">
    <location>
        <begin position="552"/>
        <end position="629"/>
    </location>
</feature>
<evidence type="ECO:0000259" key="2">
    <source>
        <dbReference type="Pfam" id="PF05088"/>
    </source>
</evidence>
<feature type="domain" description="NAD-glutamate dehydrogenase N-terminal ACT1" evidence="4">
    <location>
        <begin position="26"/>
        <end position="172"/>
    </location>
</feature>
<dbReference type="EMBL" id="BMGG01000001">
    <property type="protein sequence ID" value="GGC50453.1"/>
    <property type="molecule type" value="Genomic_DNA"/>
</dbReference>
<evidence type="ECO:0000259" key="3">
    <source>
        <dbReference type="Pfam" id="PF21074"/>
    </source>
</evidence>
<dbReference type="InterPro" id="IPR036291">
    <property type="entry name" value="NAD(P)-bd_dom_sf"/>
</dbReference>
<sequence>MDLGETRAADAASTEPGLSPAMADGFASLIYGRSAGEDRAHYAGEGLDQLALSAWQHLAAPRVPGEARIRLLDAEVQHAGRRRAITVLEVVNDDMPFLLDSTLAELGEEGREPLLVAHPIVDVVRGPDRAVTRFVGAANGPLPAGVERESLIQIHLPRMHGQTDRDRLTEALGKVYADVAHAVGDFKAMRARVKDAARDYRGGRAKKLPLPDDEAEEAGKFLRWLVDDNFTLLGTRHYRYPEGNVAADPVEGSGLGILRDPDVRVLKRGNELVTMTPELRAFLLKPVALIISKANVKSRVRRRVHLDYIGVKLFDEQGRLEGELRIVGLFASNVYTRAASELPYLGHKVARVMALAGFDPQSYSGRALLHVLDTYPRDEMFQIDADALHGFALELLKLTERPRVRALVRVDEFDRFVSVLVFVPKDHYDTSVRIRIGELLADVFKGQISASYPAYPEGPLTRTQYIIGRSGGATPKVDTAELETRIGAIVQTWSDALADLAEAELGSDKAHEILARYGGQAFSAGYREGAGAEVALADIRIIEGLSAHQPRAVDIYRRAGDPDHRANLKVFTRSKPMPLSERVPLLENLGFQVVNERTFRVFPAGVPEDGRVWLHDMTLERPAGEPIDLVALTPLLEEALTHLFAGAAESDRFNTLIVEARLPWRDAAVLRAYGRYLQQIGTTYAQSYIAAALIRHSAIAGLLVELFHARFRPTDEAPRPEEGRLRGEVEARLADVASLDDDQILRRFLNLIGATLRTNVYQRDAAGGERRTIAFKIASREVDQLPLPRPLYEIWVYSPQVEGVHLRFGKVARGGLRWSDRPQDFRTEVLGLVKAQQVKNAVIVPVGAKGGFFPKRLPPASDRQAWMAEGVASYKTFVSTLLDLTDNIVGDAIAPPAVTVRHDGDDPYLVVAADKGTATFSDIANGLSAEHHHWLGDAFASGGSQGYDHKKMGITARGAWEAVKRHFRELDVDIQAEPVTVVGVGDMSGDVFGNGMLLSRAIKLIAAFDHRDIFIDPDPNAEAAFTERQRLFDLPRSSWQDYDRNRLSAGGGVFSRQLKSIPLSPQARAALGIARAEGTPQEIINAILKAPADLLWFGGIGTYVKASEESNESVGDKANDAIRVSSAELRCKAIGEGANLGVTQRGRIEAARQAVRLNSDAIDNSAGVNTSDVEVNIKIALAGPVRDGRLAEEARNALLVDMTDEVAALVLRNNYLQTLAISLAQRGGAGEIGFARRQMQTLEQAGRLDRAVENLPDDAALAAREERGEPLTRPELAVLLAYAKLDLYDQILDSAVLDEAYLARELSRYFPPQLVERFPADIAAHRLRREIIATQLANAIVNRGGATIVTRLVDQTGADAATIVRAYAAVNEVYRLDHLNADIDALDGRIEGQRQLALYAEVQELLIGRMIWFIRNVDFAREDLAEIIALYRDGVAAVAASLAHTLPAAERQDLRRRVAALAEAGVSSGLAEDVGAISSLDEAPEIVRIARRAGADIAEVAATHFAVAGSFGLEHLTEAARQIAVGDYYDRLALGRAVDAIAAAHRRLTAEVLADGGRGADGVAAWAQRRGSAVDRIRATVDGIASSGLSLSKLTVAASLMGDLSRG</sequence>
<dbReference type="Pfam" id="PF21078">
    <property type="entry name" value="GDH_HM3"/>
    <property type="match status" value="1"/>
</dbReference>
<dbReference type="Pfam" id="PF21076">
    <property type="entry name" value="GDH_ACT2"/>
    <property type="match status" value="1"/>
</dbReference>
<dbReference type="InterPro" id="IPR049059">
    <property type="entry name" value="NAD_Glu_DH_HM1"/>
</dbReference>
<dbReference type="PANTHER" id="PTHR43403">
    <property type="entry name" value="NAD-SPECIFIC GLUTAMATE DEHYDROGENASE"/>
    <property type="match status" value="1"/>
</dbReference>
<dbReference type="PANTHER" id="PTHR43403:SF1">
    <property type="entry name" value="NAD-SPECIFIC GLUTAMATE DEHYDROGENASE"/>
    <property type="match status" value="1"/>
</dbReference>
<dbReference type="InterPro" id="IPR028971">
    <property type="entry name" value="NAD-GDH_cat"/>
</dbReference>
<proteinExistence type="predicted"/>
<evidence type="ECO:0000313" key="8">
    <source>
        <dbReference type="Proteomes" id="UP000637002"/>
    </source>
</evidence>
<protein>
    <submittedName>
        <fullName evidence="7">NAD-glutamate dehydrogenase</fullName>
    </submittedName>
</protein>
<dbReference type="Pfam" id="PF21073">
    <property type="entry name" value="GDH_HM1"/>
    <property type="match status" value="1"/>
</dbReference>
<dbReference type="Pfam" id="PF21079">
    <property type="entry name" value="GDH_HM2"/>
    <property type="match status" value="1"/>
</dbReference>
<feature type="domain" description="NAD-glutamate dehydrogenase catalytic" evidence="2">
    <location>
        <begin position="729"/>
        <end position="1223"/>
    </location>
</feature>
<dbReference type="Pfam" id="PF21077">
    <property type="entry name" value="GDH_ACT3"/>
    <property type="match status" value="1"/>
</dbReference>
<dbReference type="InterPro" id="IPR049062">
    <property type="entry name" value="NAD_Glu_DH_ACT2"/>
</dbReference>
<dbReference type="SUPFAM" id="SSF51735">
    <property type="entry name" value="NAD(P)-binding Rossmann-fold domains"/>
    <property type="match status" value="1"/>
</dbReference>
<dbReference type="InterPro" id="IPR049064">
    <property type="entry name" value="NAD_Glu_DH_ACT3"/>
</dbReference>
<evidence type="ECO:0000259" key="4">
    <source>
        <dbReference type="Pfam" id="PF21075"/>
    </source>
</evidence>
<dbReference type="PIRSF" id="PIRSF036761">
    <property type="entry name" value="GDH_Mll4104"/>
    <property type="match status" value="1"/>
</dbReference>
<dbReference type="SUPFAM" id="SSF53223">
    <property type="entry name" value="Aminoacid dehydrogenase-like, N-terminal domain"/>
    <property type="match status" value="1"/>
</dbReference>
<dbReference type="RefSeq" id="WP_188607700.1">
    <property type="nucleotide sequence ID" value="NZ_BMGG01000001.1"/>
</dbReference>
<reference evidence="7" key="2">
    <citation type="submission" date="2020-09" db="EMBL/GenBank/DDBJ databases">
        <authorList>
            <person name="Sun Q."/>
            <person name="Zhou Y."/>
        </authorList>
    </citation>
    <scope>NUCLEOTIDE SEQUENCE</scope>
    <source>
        <strain evidence="7">CGMCC 1.12919</strain>
    </source>
</reference>
<feature type="domain" description="NAD-specific glutamate dehydrogenase C-terminal" evidence="3">
    <location>
        <begin position="1268"/>
        <end position="1600"/>
    </location>
</feature>
<organism evidence="7 8">
    <name type="scientific">Chelatococcus reniformis</name>
    <dbReference type="NCBI Taxonomy" id="1494448"/>
    <lineage>
        <taxon>Bacteria</taxon>
        <taxon>Pseudomonadati</taxon>
        <taxon>Pseudomonadota</taxon>
        <taxon>Alphaproteobacteria</taxon>
        <taxon>Hyphomicrobiales</taxon>
        <taxon>Chelatococcaceae</taxon>
        <taxon>Chelatococcus</taxon>
    </lineage>
</organism>
<dbReference type="InterPro" id="IPR048381">
    <property type="entry name" value="GDH_C"/>
</dbReference>
<dbReference type="GO" id="GO:0006538">
    <property type="term" value="P:L-glutamate catabolic process"/>
    <property type="evidence" value="ECO:0007669"/>
    <property type="project" value="InterPro"/>
</dbReference>
<dbReference type="InterPro" id="IPR007780">
    <property type="entry name" value="NAD_Glu_DH_bac"/>
</dbReference>
<dbReference type="InterPro" id="IPR049056">
    <property type="entry name" value="NAD_Glu_DH_HM3"/>
</dbReference>
<evidence type="ECO:0000259" key="5">
    <source>
        <dbReference type="Pfam" id="PF21076"/>
    </source>
</evidence>
<keyword evidence="1" id="KW-0560">Oxidoreductase</keyword>
<gene>
    <name evidence="7" type="ORF">GCM10010994_07000</name>
</gene>
<dbReference type="Pfam" id="PF05088">
    <property type="entry name" value="Bac_GDH_CD"/>
    <property type="match status" value="1"/>
</dbReference>
<dbReference type="GO" id="GO:0004352">
    <property type="term" value="F:glutamate dehydrogenase (NAD+) activity"/>
    <property type="evidence" value="ECO:0007669"/>
    <property type="project" value="InterPro"/>
</dbReference>
<dbReference type="Pfam" id="PF21074">
    <property type="entry name" value="GDH_C"/>
    <property type="match status" value="1"/>
</dbReference>
<feature type="domain" description="NAD-glutamate dehydrogenase ACT2" evidence="5">
    <location>
        <begin position="405"/>
        <end position="494"/>
    </location>
</feature>
<comment type="caution">
    <text evidence="7">The sequence shown here is derived from an EMBL/GenBank/DDBJ whole genome shotgun (WGS) entry which is preliminary data.</text>
</comment>
<dbReference type="Proteomes" id="UP000637002">
    <property type="component" value="Unassembled WGS sequence"/>
</dbReference>
<keyword evidence="8" id="KW-1185">Reference proteome</keyword>
<dbReference type="Pfam" id="PF21075">
    <property type="entry name" value="GDH_ACT1"/>
    <property type="match status" value="1"/>
</dbReference>
<evidence type="ECO:0000256" key="1">
    <source>
        <dbReference type="ARBA" id="ARBA00023002"/>
    </source>
</evidence>
<dbReference type="GO" id="GO:0004069">
    <property type="term" value="F:L-aspartate:2-oxoglutarate aminotransferase activity"/>
    <property type="evidence" value="ECO:0007669"/>
    <property type="project" value="InterPro"/>
</dbReference>
<reference evidence="7" key="1">
    <citation type="journal article" date="2014" name="Int. J. Syst. Evol. Microbiol.">
        <title>Complete genome sequence of Corynebacterium casei LMG S-19264T (=DSM 44701T), isolated from a smear-ripened cheese.</title>
        <authorList>
            <consortium name="US DOE Joint Genome Institute (JGI-PGF)"/>
            <person name="Walter F."/>
            <person name="Albersmeier A."/>
            <person name="Kalinowski J."/>
            <person name="Ruckert C."/>
        </authorList>
    </citation>
    <scope>NUCLEOTIDE SEQUENCE</scope>
    <source>
        <strain evidence="7">CGMCC 1.12919</strain>
    </source>
</reference>
<evidence type="ECO:0000259" key="6">
    <source>
        <dbReference type="Pfam" id="PF21077"/>
    </source>
</evidence>
<accession>A0A916TXL0</accession>
<dbReference type="InterPro" id="IPR024727">
    <property type="entry name" value="NAD_Glu_DH_N_ACT1"/>
</dbReference>
<dbReference type="InterPro" id="IPR046346">
    <property type="entry name" value="Aminoacid_DH-like_N_sf"/>
</dbReference>
<dbReference type="InterPro" id="IPR049058">
    <property type="entry name" value="NAD_Glu_DH_HM2"/>
</dbReference>
<evidence type="ECO:0000313" key="7">
    <source>
        <dbReference type="EMBL" id="GGC50453.1"/>
    </source>
</evidence>
<name>A0A916TXL0_9HYPH</name>
<dbReference type="Gene3D" id="3.40.50.720">
    <property type="entry name" value="NAD(P)-binding Rossmann-like Domain"/>
    <property type="match status" value="1"/>
</dbReference>